<evidence type="ECO:0000313" key="4">
    <source>
        <dbReference type="Proteomes" id="UP000244571"/>
    </source>
</evidence>
<keyword evidence="1 2" id="KW-0732">Signal</keyword>
<feature type="chain" id="PRO_5015320611" evidence="2">
    <location>
        <begin position="28"/>
        <end position="135"/>
    </location>
</feature>
<proteinExistence type="predicted"/>
<dbReference type="SUPFAM" id="SSF101756">
    <property type="entry name" value="Hypothetical protein YgiW"/>
    <property type="match status" value="1"/>
</dbReference>
<evidence type="ECO:0000256" key="2">
    <source>
        <dbReference type="SAM" id="SignalP"/>
    </source>
</evidence>
<dbReference type="InterPro" id="IPR036700">
    <property type="entry name" value="BOBF_sf"/>
</dbReference>
<evidence type="ECO:0000313" key="3">
    <source>
        <dbReference type="EMBL" id="AWB35323.1"/>
    </source>
</evidence>
<dbReference type="AlphaFoldDB" id="A0A2R4XNF0"/>
<sequence length="135" mass="14955">MKRISFRTVLTGSAAATIIAFSSGVMAQYQGPSASESRAASRSPAAQETVRTVQWVKDTGRDDQKVLLRGRVVNRIGDDNYTFADESGELRVEIDDDVFGAQSVDENTLVEIWGEIDFDDGRLKEIEVKSLRVLR</sequence>
<dbReference type="InterPro" id="IPR005220">
    <property type="entry name" value="CarO-like"/>
</dbReference>
<feature type="signal peptide" evidence="2">
    <location>
        <begin position="1"/>
        <end position="27"/>
    </location>
</feature>
<dbReference type="Pfam" id="PF04076">
    <property type="entry name" value="BOF"/>
    <property type="match status" value="1"/>
</dbReference>
<evidence type="ECO:0000256" key="1">
    <source>
        <dbReference type="ARBA" id="ARBA00022729"/>
    </source>
</evidence>
<organism evidence="3 4">
    <name type="scientific">Orrella marina</name>
    <dbReference type="NCBI Taxonomy" id="2163011"/>
    <lineage>
        <taxon>Bacteria</taxon>
        <taxon>Pseudomonadati</taxon>
        <taxon>Pseudomonadota</taxon>
        <taxon>Betaproteobacteria</taxon>
        <taxon>Burkholderiales</taxon>
        <taxon>Alcaligenaceae</taxon>
        <taxon>Orrella</taxon>
    </lineage>
</organism>
<dbReference type="Gene3D" id="2.40.50.200">
    <property type="entry name" value="Bacterial OB-fold"/>
    <property type="match status" value="1"/>
</dbReference>
<dbReference type="PANTHER" id="PTHR36571:SF1">
    <property type="entry name" value="PROTEIN YGIW"/>
    <property type="match status" value="1"/>
</dbReference>
<dbReference type="NCBIfam" id="NF033674">
    <property type="entry name" value="stress_OB_fold"/>
    <property type="match status" value="1"/>
</dbReference>
<dbReference type="OrthoDB" id="6650354at2"/>
<accession>A0A2R4XNF0</accession>
<reference evidence="3 4" key="1">
    <citation type="submission" date="2018-04" db="EMBL/GenBank/DDBJ databases">
        <title>Bordetella sp. HZ20 isolated from seawater.</title>
        <authorList>
            <person name="Sun C."/>
        </authorList>
    </citation>
    <scope>NUCLEOTIDE SEQUENCE [LARGE SCALE GENOMIC DNA]</scope>
    <source>
        <strain evidence="3 4">HZ20</strain>
    </source>
</reference>
<dbReference type="EMBL" id="CP028901">
    <property type="protein sequence ID" value="AWB35323.1"/>
    <property type="molecule type" value="Genomic_DNA"/>
</dbReference>
<protein>
    <submittedName>
        <fullName evidence="3">Uncharacterized protein</fullName>
    </submittedName>
</protein>
<name>A0A2R4XNF0_9BURK</name>
<dbReference type="RefSeq" id="WP_108622779.1">
    <property type="nucleotide sequence ID" value="NZ_CP028901.1"/>
</dbReference>
<gene>
    <name evidence="3" type="ORF">DBV39_18035</name>
</gene>
<dbReference type="KEGG" id="boz:DBV39_18035"/>
<dbReference type="PANTHER" id="PTHR36571">
    <property type="entry name" value="PROTEIN YGIW"/>
    <property type="match status" value="1"/>
</dbReference>
<dbReference type="Proteomes" id="UP000244571">
    <property type="component" value="Chromosome"/>
</dbReference>
<keyword evidence="4" id="KW-1185">Reference proteome</keyword>